<sequence>MCCGDLLCGSQEGGEQRVDRMTEVQERRCSLQTLLNTRLAELRRVCLQEAELTGEVPGDFPLETGERRPYVRRRVRSYRHGLKAIIRTEVKGLNTSL</sequence>
<proteinExistence type="predicted"/>
<keyword evidence="2" id="KW-0963">Cytoplasm</keyword>
<reference evidence="5" key="2">
    <citation type="submission" date="2025-08" db="UniProtKB">
        <authorList>
            <consortium name="Ensembl"/>
        </authorList>
    </citation>
    <scope>IDENTIFICATION</scope>
</reference>
<dbReference type="Pfam" id="PF11819">
    <property type="entry name" value="CUPID"/>
    <property type="match status" value="1"/>
</dbReference>
<dbReference type="PANTHER" id="PTHR16093:SF5">
    <property type="entry name" value="COILED-COIL DOMAIN-CONTAINING PROTEIN 120"/>
    <property type="match status" value="1"/>
</dbReference>
<keyword evidence="3" id="KW-0175">Coiled coil</keyword>
<dbReference type="InterPro" id="IPR021774">
    <property type="entry name" value="CUPID"/>
</dbReference>
<dbReference type="Proteomes" id="UP000314982">
    <property type="component" value="Unassembled WGS sequence"/>
</dbReference>
<dbReference type="InterPro" id="IPR043447">
    <property type="entry name" value="CCDC120/INAVA"/>
</dbReference>
<keyword evidence="6" id="KW-1185">Reference proteome</keyword>
<evidence type="ECO:0000313" key="6">
    <source>
        <dbReference type="Proteomes" id="UP000314982"/>
    </source>
</evidence>
<protein>
    <recommendedName>
        <fullName evidence="4">Cytohesin Ubiquitin Protein Inducing domain-containing protein</fullName>
    </recommendedName>
</protein>
<organism evidence="5 6">
    <name type="scientific">Hucho hucho</name>
    <name type="common">huchen</name>
    <dbReference type="NCBI Taxonomy" id="62062"/>
    <lineage>
        <taxon>Eukaryota</taxon>
        <taxon>Metazoa</taxon>
        <taxon>Chordata</taxon>
        <taxon>Craniata</taxon>
        <taxon>Vertebrata</taxon>
        <taxon>Euteleostomi</taxon>
        <taxon>Actinopterygii</taxon>
        <taxon>Neopterygii</taxon>
        <taxon>Teleostei</taxon>
        <taxon>Protacanthopterygii</taxon>
        <taxon>Salmoniformes</taxon>
        <taxon>Salmonidae</taxon>
        <taxon>Salmoninae</taxon>
        <taxon>Hucho</taxon>
    </lineage>
</organism>
<feature type="domain" description="Cytohesin Ubiquitin Protein Inducing" evidence="4">
    <location>
        <begin position="15"/>
        <end position="77"/>
    </location>
</feature>
<evidence type="ECO:0000256" key="1">
    <source>
        <dbReference type="ARBA" id="ARBA00004496"/>
    </source>
</evidence>
<dbReference type="Ensembl" id="ENSHHUT00000021757.1">
    <property type="protein sequence ID" value="ENSHHUP00000020968.1"/>
    <property type="gene ID" value="ENSHHUG00000013152.1"/>
</dbReference>
<evidence type="ECO:0000313" key="5">
    <source>
        <dbReference type="Ensembl" id="ENSHHUP00000020968.1"/>
    </source>
</evidence>
<evidence type="ECO:0000259" key="4">
    <source>
        <dbReference type="Pfam" id="PF11819"/>
    </source>
</evidence>
<accession>A0A4W5KUE8</accession>
<dbReference type="GeneTree" id="ENSGT00940000175919"/>
<evidence type="ECO:0000256" key="3">
    <source>
        <dbReference type="ARBA" id="ARBA00023054"/>
    </source>
</evidence>
<evidence type="ECO:0000256" key="2">
    <source>
        <dbReference type="ARBA" id="ARBA00022490"/>
    </source>
</evidence>
<reference evidence="6" key="1">
    <citation type="submission" date="2018-06" db="EMBL/GenBank/DDBJ databases">
        <title>Genome assembly of Danube salmon.</title>
        <authorList>
            <person name="Macqueen D.J."/>
            <person name="Gundappa M.K."/>
        </authorList>
    </citation>
    <scope>NUCLEOTIDE SEQUENCE [LARGE SCALE GENOMIC DNA]</scope>
</reference>
<dbReference type="GO" id="GO:0005737">
    <property type="term" value="C:cytoplasm"/>
    <property type="evidence" value="ECO:0007669"/>
    <property type="project" value="UniProtKB-SubCell"/>
</dbReference>
<dbReference type="STRING" id="62062.ENSHHUP00000020968"/>
<comment type="subcellular location">
    <subcellularLocation>
        <location evidence="1">Cytoplasm</location>
    </subcellularLocation>
</comment>
<reference evidence="5" key="3">
    <citation type="submission" date="2025-09" db="UniProtKB">
        <authorList>
            <consortium name="Ensembl"/>
        </authorList>
    </citation>
    <scope>IDENTIFICATION</scope>
</reference>
<dbReference type="AlphaFoldDB" id="A0A4W5KUE8"/>
<name>A0A4W5KUE8_9TELE</name>
<dbReference type="PANTHER" id="PTHR16093">
    <property type="entry name" value="COILED-COIL DOMAIN-CONTAINING PROTEIN 120 FAMILY MEMBER"/>
    <property type="match status" value="1"/>
</dbReference>